<evidence type="ECO:0000256" key="2">
    <source>
        <dbReference type="ARBA" id="ARBA00023315"/>
    </source>
</evidence>
<proteinExistence type="inferred from homology"/>
<name>A0A835Z9U1_9STRA</name>
<comment type="function">
    <text evidence="3">Specifically acetylates 'Lys-40' in alpha-tubulin on the lumenal side of microtubules. Promotes microtubule destabilization and accelerates microtubule dynamics; this activity may be independent of acetylation activity. Acetylates alpha-tubulin with a slow enzymatic rate, due to a catalytic site that is not optimized for acetyl transfer. Enters the microtubule through each end and diffuses quickly throughout the lumen of microtubules. Acetylates only long/old microtubules because of its slow acetylation rate since it does not have time to act on dynamically unstable microtubules before the enzyme is released.</text>
</comment>
<dbReference type="EMBL" id="JAFCMP010000035">
    <property type="protein sequence ID" value="KAG5190382.1"/>
    <property type="molecule type" value="Genomic_DNA"/>
</dbReference>
<sequence length="185" mass="20884">MELCSATFGPGLSVWDTTTPRQLSAQQQDVATAALAELGALSAQAQGLKEPITTLQQLVTSEHRLYVMCDEVTGRTCYGYLRVGVKRLYLTDGAAPLRPRDALCLLDFYVHHRQVWCQRQGMGRRLFNAMLKSENVTAEQLAYDRPSPKLRPFLKRHYGLAQGIDQPNRFMVFPQYFRADASPEC</sequence>
<dbReference type="InterPro" id="IPR038746">
    <property type="entry name" value="Atat"/>
</dbReference>
<dbReference type="Proteomes" id="UP000664859">
    <property type="component" value="Unassembled WGS sequence"/>
</dbReference>
<feature type="site" description="Crucial for catalytic activity" evidence="3">
    <location>
        <position position="46"/>
    </location>
</feature>
<protein>
    <recommendedName>
        <fullName evidence="3">Alpha-tubulin N-acetyltransferase</fullName>
        <shortName evidence="3">Alpha-TAT</shortName>
        <shortName evidence="3">TAT</shortName>
        <ecNumber evidence="3">2.3.1.108</ecNumber>
    </recommendedName>
    <alternativeName>
        <fullName evidence="3">Acetyltransferase mec-17 homolog</fullName>
    </alternativeName>
</protein>
<comment type="caution">
    <text evidence="5">The sequence shown here is derived from an EMBL/GenBank/DDBJ whole genome shotgun (WGS) entry which is preliminary data.</text>
</comment>
<dbReference type="GO" id="GO:0019799">
    <property type="term" value="F:tubulin N-acetyltransferase activity"/>
    <property type="evidence" value="ECO:0007669"/>
    <property type="project" value="UniProtKB-UniRule"/>
</dbReference>
<keyword evidence="2 3" id="KW-0012">Acyltransferase</keyword>
<organism evidence="5 6">
    <name type="scientific">Tribonema minus</name>
    <dbReference type="NCBI Taxonomy" id="303371"/>
    <lineage>
        <taxon>Eukaryota</taxon>
        <taxon>Sar</taxon>
        <taxon>Stramenopiles</taxon>
        <taxon>Ochrophyta</taxon>
        <taxon>PX clade</taxon>
        <taxon>Xanthophyceae</taxon>
        <taxon>Tribonematales</taxon>
        <taxon>Tribonemataceae</taxon>
        <taxon>Tribonema</taxon>
    </lineage>
</organism>
<dbReference type="InterPro" id="IPR007965">
    <property type="entry name" value="GNAT_ATAT"/>
</dbReference>
<dbReference type="EC" id="2.3.1.108" evidence="3"/>
<dbReference type="Gene3D" id="3.40.630.30">
    <property type="match status" value="1"/>
</dbReference>
<keyword evidence="1 3" id="KW-0808">Transferase</keyword>
<evidence type="ECO:0000313" key="6">
    <source>
        <dbReference type="Proteomes" id="UP000664859"/>
    </source>
</evidence>
<evidence type="ECO:0000256" key="3">
    <source>
        <dbReference type="HAMAP-Rule" id="MF_03130"/>
    </source>
</evidence>
<dbReference type="PROSITE" id="PS51730">
    <property type="entry name" value="GNAT_ATAT"/>
    <property type="match status" value="1"/>
</dbReference>
<evidence type="ECO:0000256" key="1">
    <source>
        <dbReference type="ARBA" id="ARBA00022679"/>
    </source>
</evidence>
<evidence type="ECO:0000313" key="5">
    <source>
        <dbReference type="EMBL" id="KAG5190382.1"/>
    </source>
</evidence>
<evidence type="ECO:0000259" key="4">
    <source>
        <dbReference type="PROSITE" id="PS51730"/>
    </source>
</evidence>
<dbReference type="Pfam" id="PF05301">
    <property type="entry name" value="Acetyltransf_16"/>
    <property type="match status" value="1"/>
</dbReference>
<gene>
    <name evidence="5" type="ORF">JKP88DRAFT_299080</name>
</gene>
<comment type="caution">
    <text evidence="3">Lacks conserved residue(s) required for the propagation of feature annotation.</text>
</comment>
<dbReference type="OrthoDB" id="447510at2759"/>
<dbReference type="PANTHER" id="PTHR12327:SF0">
    <property type="entry name" value="ALPHA-TUBULIN N-ACETYLTRANSFERASE 1"/>
    <property type="match status" value="1"/>
</dbReference>
<keyword evidence="6" id="KW-1185">Reference proteome</keyword>
<comment type="catalytic activity">
    <reaction evidence="3">
        <text>L-lysyl-[alpha-tubulin] + acetyl-CoA = N(6)-acetyl-L-lysyl-[alpha-tubulin] + CoA + H(+)</text>
        <dbReference type="Rhea" id="RHEA:15277"/>
        <dbReference type="Rhea" id="RHEA-COMP:11278"/>
        <dbReference type="Rhea" id="RHEA-COMP:11279"/>
        <dbReference type="ChEBI" id="CHEBI:15378"/>
        <dbReference type="ChEBI" id="CHEBI:29969"/>
        <dbReference type="ChEBI" id="CHEBI:57287"/>
        <dbReference type="ChEBI" id="CHEBI:57288"/>
        <dbReference type="ChEBI" id="CHEBI:61930"/>
        <dbReference type="EC" id="2.3.1.108"/>
    </reaction>
</comment>
<dbReference type="HAMAP" id="MF_03130">
    <property type="entry name" value="mec17"/>
    <property type="match status" value="1"/>
</dbReference>
<dbReference type="AlphaFoldDB" id="A0A835Z9U1"/>
<dbReference type="GO" id="GO:0070507">
    <property type="term" value="P:regulation of microtubule cytoskeleton organization"/>
    <property type="evidence" value="ECO:0007669"/>
    <property type="project" value="UniProtKB-UniRule"/>
</dbReference>
<comment type="similarity">
    <text evidence="3">Belongs to the acetyltransferase ATAT1 family.</text>
</comment>
<dbReference type="PANTHER" id="PTHR12327">
    <property type="entry name" value="ALPHA-TUBULIN N-ACETYLTRANSFERASE 1"/>
    <property type="match status" value="1"/>
</dbReference>
<feature type="domain" description="N-acetyltransferase" evidence="4">
    <location>
        <begin position="1"/>
        <end position="177"/>
    </location>
</feature>
<accession>A0A835Z9U1</accession>
<reference evidence="5" key="1">
    <citation type="submission" date="2021-02" db="EMBL/GenBank/DDBJ databases">
        <title>First Annotated Genome of the Yellow-green Alga Tribonema minus.</title>
        <authorList>
            <person name="Mahan K.M."/>
        </authorList>
    </citation>
    <scope>NUCLEOTIDE SEQUENCE</scope>
    <source>
        <strain evidence="5">UTEX B ZZ1240</strain>
    </source>
</reference>
<dbReference type="GO" id="GO:0005874">
    <property type="term" value="C:microtubule"/>
    <property type="evidence" value="ECO:0007669"/>
    <property type="project" value="InterPro"/>
</dbReference>